<evidence type="ECO:0000313" key="7">
    <source>
        <dbReference type="Proteomes" id="UP000033452"/>
    </source>
</evidence>
<dbReference type="Gene3D" id="3.30.70.580">
    <property type="entry name" value="Pseudouridine synthase I, catalytic domain, N-terminal subdomain"/>
    <property type="match status" value="1"/>
</dbReference>
<comment type="caution">
    <text evidence="6">The sequence shown here is derived from an EMBL/GenBank/DDBJ whole genome shotgun (WGS) entry which is preliminary data.</text>
</comment>
<dbReference type="InterPro" id="IPR042092">
    <property type="entry name" value="PsdUridine_s_RsuA/RluB/E/F_cat"/>
</dbReference>
<dbReference type="GO" id="GO:0003723">
    <property type="term" value="F:RNA binding"/>
    <property type="evidence" value="ECO:0007669"/>
    <property type="project" value="InterPro"/>
</dbReference>
<dbReference type="InterPro" id="IPR000748">
    <property type="entry name" value="PsdUridine_synth_RsuA/RluB/E/F"/>
</dbReference>
<dbReference type="Pfam" id="PF00849">
    <property type="entry name" value="PseudoU_synth_2"/>
    <property type="match status" value="1"/>
</dbReference>
<feature type="region of interest" description="Disordered" evidence="4">
    <location>
        <begin position="1"/>
        <end position="36"/>
    </location>
</feature>
<dbReference type="GO" id="GO:0006364">
    <property type="term" value="P:rRNA processing"/>
    <property type="evidence" value="ECO:0007669"/>
    <property type="project" value="UniProtKB-ARBA"/>
</dbReference>
<dbReference type="AlphaFoldDB" id="A0A0F4QZB8"/>
<dbReference type="PROSITE" id="PS01149">
    <property type="entry name" value="PSI_RSU"/>
    <property type="match status" value="1"/>
</dbReference>
<dbReference type="GO" id="GO:0140098">
    <property type="term" value="F:catalytic activity, acting on RNA"/>
    <property type="evidence" value="ECO:0007669"/>
    <property type="project" value="UniProtKB-ARBA"/>
</dbReference>
<dbReference type="GO" id="GO:0009982">
    <property type="term" value="F:pseudouridine synthase activity"/>
    <property type="evidence" value="ECO:0007669"/>
    <property type="project" value="InterPro"/>
</dbReference>
<dbReference type="CDD" id="cd02566">
    <property type="entry name" value="PseudoU_synth_RluE"/>
    <property type="match status" value="1"/>
</dbReference>
<evidence type="ECO:0000313" key="6">
    <source>
        <dbReference type="EMBL" id="KJZ13058.1"/>
    </source>
</evidence>
<dbReference type="InterPro" id="IPR006145">
    <property type="entry name" value="PsdUridine_synth_RsuA/RluA"/>
</dbReference>
<dbReference type="EMBL" id="JXYA01000002">
    <property type="protein sequence ID" value="KJZ13058.1"/>
    <property type="molecule type" value="Genomic_DNA"/>
</dbReference>
<dbReference type="PANTHER" id="PTHR47683">
    <property type="entry name" value="PSEUDOURIDINE SYNTHASE FAMILY PROTEIN-RELATED"/>
    <property type="match status" value="1"/>
</dbReference>
<evidence type="ECO:0000256" key="3">
    <source>
        <dbReference type="RuleBase" id="RU003887"/>
    </source>
</evidence>
<feature type="domain" description="Pseudouridine synthase RsuA/RluA-like" evidence="5">
    <location>
        <begin position="43"/>
        <end position="187"/>
    </location>
</feature>
<evidence type="ECO:0000259" key="5">
    <source>
        <dbReference type="Pfam" id="PF00849"/>
    </source>
</evidence>
<reference evidence="6 7" key="1">
    <citation type="journal article" date="2015" name="BMC Genomics">
        <title>Genome mining reveals unlocked bioactive potential of marine Gram-negative bacteria.</title>
        <authorList>
            <person name="Machado H."/>
            <person name="Sonnenschein E.C."/>
            <person name="Melchiorsen J."/>
            <person name="Gram L."/>
        </authorList>
    </citation>
    <scope>NUCLEOTIDE SEQUENCE [LARGE SCALE GENOMIC DNA]</scope>
    <source>
        <strain evidence="6 7">S2471</strain>
    </source>
</reference>
<organism evidence="6 7">
    <name type="scientific">Pseudoalteromonas rubra</name>
    <dbReference type="NCBI Taxonomy" id="43658"/>
    <lineage>
        <taxon>Bacteria</taxon>
        <taxon>Pseudomonadati</taxon>
        <taxon>Pseudomonadota</taxon>
        <taxon>Gammaproteobacteria</taxon>
        <taxon>Alteromonadales</taxon>
        <taxon>Pseudoalteromonadaceae</taxon>
        <taxon>Pseudoalteromonas</taxon>
    </lineage>
</organism>
<dbReference type="OrthoDB" id="9807213at2"/>
<evidence type="ECO:0000256" key="1">
    <source>
        <dbReference type="ARBA" id="ARBA00008348"/>
    </source>
</evidence>
<dbReference type="Gene3D" id="3.30.70.1560">
    <property type="entry name" value="Alpha-L RNA-binding motif"/>
    <property type="match status" value="1"/>
</dbReference>
<dbReference type="SUPFAM" id="SSF55120">
    <property type="entry name" value="Pseudouridine synthase"/>
    <property type="match status" value="1"/>
</dbReference>
<dbReference type="InterPro" id="IPR018496">
    <property type="entry name" value="PsdUridine_synth_RsuA/RluB_CS"/>
</dbReference>
<evidence type="ECO:0000256" key="2">
    <source>
        <dbReference type="ARBA" id="ARBA00023235"/>
    </source>
</evidence>
<dbReference type="NCBIfam" id="TIGR00093">
    <property type="entry name" value="pseudouridine synthase"/>
    <property type="match status" value="1"/>
</dbReference>
<dbReference type="InterPro" id="IPR020103">
    <property type="entry name" value="PsdUridine_synth_cat_dom_sf"/>
</dbReference>
<protein>
    <recommendedName>
        <fullName evidence="3">Pseudouridine synthase</fullName>
        <ecNumber evidence="3">5.4.99.-</ecNumber>
    </recommendedName>
</protein>
<comment type="similarity">
    <text evidence="1 3">Belongs to the pseudouridine synthase RsuA family.</text>
</comment>
<proteinExistence type="inferred from homology"/>
<dbReference type="EC" id="5.4.99.-" evidence="3"/>
<dbReference type="RefSeq" id="WP_046003212.1">
    <property type="nucleotide sequence ID" value="NZ_JXYA01000002.1"/>
</dbReference>
<gene>
    <name evidence="6" type="ORF">TW77_01625</name>
</gene>
<dbReference type="Proteomes" id="UP000033452">
    <property type="component" value="Unassembled WGS sequence"/>
</dbReference>
<accession>A0A0F4QZB8</accession>
<name>A0A0F4QZB8_9GAMM</name>
<keyword evidence="2 3" id="KW-0413">Isomerase</keyword>
<dbReference type="PATRIC" id="fig|43658.5.peg.338"/>
<keyword evidence="7" id="KW-1185">Reference proteome</keyword>
<dbReference type="InterPro" id="IPR050343">
    <property type="entry name" value="RsuA_PseudoU_synthase"/>
</dbReference>
<dbReference type="InterPro" id="IPR020094">
    <property type="entry name" value="TruA/RsuA/RluB/E/F_N"/>
</dbReference>
<evidence type="ECO:0000256" key="4">
    <source>
        <dbReference type="SAM" id="MobiDB-lite"/>
    </source>
</evidence>
<dbReference type="PANTHER" id="PTHR47683:SF2">
    <property type="entry name" value="RNA-BINDING S4 DOMAIN-CONTAINING PROTEIN"/>
    <property type="match status" value="1"/>
</dbReference>
<dbReference type="GO" id="GO:0001522">
    <property type="term" value="P:pseudouridine synthesis"/>
    <property type="evidence" value="ECO:0007669"/>
    <property type="project" value="InterPro"/>
</dbReference>
<sequence length="219" mass="24855">MPAPRPKTRTHTAKPSHAKRPTNKRPGSKRTIKPKLSPDQVKVVLFNKPFDVLCQFTDDQNRQTLADFIDIKEVYAAGRLDRDSEGLLLLTNCGRLQHKLTEPGKKTDKTYWVQVEGEPDETALQALRDGVTLKDGPTRPAKVSLICAPTVWPRNPPIRERKNIPTSWLEITISEGRNRQVRRMTAHVGHPTLRLIRYRIGPYTLDGIENGHYKVVKAS</sequence>
<feature type="compositionally biased region" description="Basic residues" evidence="4">
    <location>
        <begin position="1"/>
        <end position="33"/>
    </location>
</feature>